<dbReference type="Proteomes" id="UP001464387">
    <property type="component" value="Unassembled WGS sequence"/>
</dbReference>
<keyword evidence="4 9" id="KW-0479">Metal-binding</keyword>
<keyword evidence="8 10" id="KW-0472">Membrane</keyword>
<evidence type="ECO:0000259" key="12">
    <source>
        <dbReference type="PROSITE" id="PS51007"/>
    </source>
</evidence>
<proteinExistence type="predicted"/>
<evidence type="ECO:0000256" key="2">
    <source>
        <dbReference type="ARBA" id="ARBA00022475"/>
    </source>
</evidence>
<evidence type="ECO:0000256" key="4">
    <source>
        <dbReference type="ARBA" id="ARBA00022723"/>
    </source>
</evidence>
<comment type="subcellular location">
    <subcellularLocation>
        <location evidence="1">Cell membrane</location>
    </subcellularLocation>
</comment>
<gene>
    <name evidence="13" type="ORF">NKI33_23770</name>
</gene>
<keyword evidence="10" id="KW-0812">Transmembrane</keyword>
<dbReference type="InterPro" id="IPR036909">
    <property type="entry name" value="Cyt_c-like_dom_sf"/>
</dbReference>
<evidence type="ECO:0000256" key="5">
    <source>
        <dbReference type="ARBA" id="ARBA00022729"/>
    </source>
</evidence>
<dbReference type="Gene3D" id="1.10.760.10">
    <property type="entry name" value="Cytochrome c-like domain"/>
    <property type="match status" value="3"/>
</dbReference>
<sequence length="470" mass="50188">MPKGTPGVTSQAVAVFLASLTLCTQLWANEIQKGEYLARAADCVGCHTSNPSRPFAGGYRVPTPFGDVYSTNITPDPDTGIGRYSADEFVRAVQKGIRRDGADLYPAMPYDSFAAMSREDVLAVRAFLLAQPPISQPRPQNILPFPFNQRWILVLWKLANLRTGNFTPDPSRTAGWNRGAYLVEVLGHCGACHTPRNTTFGMDENRKLAGGTAGIWQAFNITGDKIAGVGGWSDDELFRFLKTGAVPGKAYAGGPMAETVMNSLQHLSDEDIHAIVAYLRDVPAQPGDERQPRFSWGNAPVTAGGAGAKTQGSGSIDGDTLYRSLCSGCHGMKGRGSPDGSYPSLIHNTALGAATPENVVMTILEGIKAGDVAGRKSMAAFSGWLDDGQVAALANYVTARFGNPDLSVTAADVRQMRAGSTTSQTIMVLTAQSLVVGGAVLMLGLLLLLARRLHRGMTSARLMFAHRDRR</sequence>
<evidence type="ECO:0000256" key="10">
    <source>
        <dbReference type="SAM" id="Phobius"/>
    </source>
</evidence>
<comment type="caution">
    <text evidence="13">The sequence shown here is derived from an EMBL/GenBank/DDBJ whole genome shotgun (WGS) entry which is preliminary data.</text>
</comment>
<keyword evidence="10" id="KW-1133">Transmembrane helix</keyword>
<dbReference type="InterPro" id="IPR014353">
    <property type="entry name" value="Membr-bd_ADH_cyt_c"/>
</dbReference>
<dbReference type="PIRSF" id="PIRSF000018">
    <property type="entry name" value="Mb_ADH_cyt_c"/>
    <property type="match status" value="1"/>
</dbReference>
<protein>
    <submittedName>
        <fullName evidence="13">Cytochrome c</fullName>
    </submittedName>
</protein>
<evidence type="ECO:0000256" key="8">
    <source>
        <dbReference type="ARBA" id="ARBA00023136"/>
    </source>
</evidence>
<feature type="domain" description="Cytochrome c" evidence="12">
    <location>
        <begin position="313"/>
        <end position="401"/>
    </location>
</feature>
<dbReference type="PANTHER" id="PTHR35008">
    <property type="entry name" value="BLL4482 PROTEIN-RELATED"/>
    <property type="match status" value="1"/>
</dbReference>
<feature type="domain" description="Cytochrome c" evidence="12">
    <location>
        <begin position="29"/>
        <end position="132"/>
    </location>
</feature>
<evidence type="ECO:0000256" key="6">
    <source>
        <dbReference type="ARBA" id="ARBA00022737"/>
    </source>
</evidence>
<dbReference type="PROSITE" id="PS51007">
    <property type="entry name" value="CYTC"/>
    <property type="match status" value="3"/>
</dbReference>
<name>A0ABV1YL98_9HYPH</name>
<evidence type="ECO:0000313" key="13">
    <source>
        <dbReference type="EMBL" id="MER8935963.1"/>
    </source>
</evidence>
<keyword evidence="5 11" id="KW-0732">Signal</keyword>
<organism evidence="13 14">
    <name type="scientific">Mesorhizobium opportunistum</name>
    <dbReference type="NCBI Taxonomy" id="593909"/>
    <lineage>
        <taxon>Bacteria</taxon>
        <taxon>Pseudomonadati</taxon>
        <taxon>Pseudomonadota</taxon>
        <taxon>Alphaproteobacteria</taxon>
        <taxon>Hyphomicrobiales</taxon>
        <taxon>Phyllobacteriaceae</taxon>
        <taxon>Mesorhizobium</taxon>
    </lineage>
</organism>
<feature type="domain" description="Cytochrome c" evidence="12">
    <location>
        <begin position="174"/>
        <end position="283"/>
    </location>
</feature>
<keyword evidence="14" id="KW-1185">Reference proteome</keyword>
<evidence type="ECO:0000256" key="9">
    <source>
        <dbReference type="PROSITE-ProRule" id="PRU00433"/>
    </source>
</evidence>
<keyword evidence="7 9" id="KW-0408">Iron</keyword>
<dbReference type="InterPro" id="IPR051459">
    <property type="entry name" value="Cytochrome_c-type_DH"/>
</dbReference>
<evidence type="ECO:0000256" key="1">
    <source>
        <dbReference type="ARBA" id="ARBA00004236"/>
    </source>
</evidence>
<dbReference type="SUPFAM" id="SSF46626">
    <property type="entry name" value="Cytochrome c"/>
    <property type="match status" value="3"/>
</dbReference>
<feature type="signal peptide" evidence="11">
    <location>
        <begin position="1"/>
        <end position="28"/>
    </location>
</feature>
<keyword evidence="6" id="KW-0677">Repeat</keyword>
<keyword evidence="3 9" id="KW-0349">Heme</keyword>
<evidence type="ECO:0000256" key="11">
    <source>
        <dbReference type="SAM" id="SignalP"/>
    </source>
</evidence>
<accession>A0ABV1YL98</accession>
<evidence type="ECO:0000313" key="14">
    <source>
        <dbReference type="Proteomes" id="UP001464387"/>
    </source>
</evidence>
<evidence type="ECO:0000256" key="3">
    <source>
        <dbReference type="ARBA" id="ARBA00022617"/>
    </source>
</evidence>
<dbReference type="RefSeq" id="WP_287277033.1">
    <property type="nucleotide sequence ID" value="NZ_JAMYMY010000046.1"/>
</dbReference>
<feature type="transmembrane region" description="Helical" evidence="10">
    <location>
        <begin position="426"/>
        <end position="449"/>
    </location>
</feature>
<feature type="chain" id="PRO_5047064991" evidence="11">
    <location>
        <begin position="29"/>
        <end position="470"/>
    </location>
</feature>
<dbReference type="Pfam" id="PF00034">
    <property type="entry name" value="Cytochrom_C"/>
    <property type="match status" value="1"/>
</dbReference>
<keyword evidence="2" id="KW-1003">Cell membrane</keyword>
<evidence type="ECO:0000256" key="7">
    <source>
        <dbReference type="ARBA" id="ARBA00023004"/>
    </source>
</evidence>
<reference evidence="13 14" key="1">
    <citation type="journal article" date="2024" name="Proc. Natl. Acad. Sci. U.S.A.">
        <title>The evolutionary genomics of adaptation to stress in wild rhizobium bacteria.</title>
        <authorList>
            <person name="Kehlet-Delgado H."/>
            <person name="Montoya A.P."/>
            <person name="Jensen K.T."/>
            <person name="Wendlandt C.E."/>
            <person name="Dexheimer C."/>
            <person name="Roberts M."/>
            <person name="Torres Martinez L."/>
            <person name="Friesen M.L."/>
            <person name="Griffitts J.S."/>
            <person name="Porter S.S."/>
        </authorList>
    </citation>
    <scope>NUCLEOTIDE SEQUENCE [LARGE SCALE GENOMIC DNA]</scope>
    <source>
        <strain evidence="13 14">M0729</strain>
    </source>
</reference>
<dbReference type="InterPro" id="IPR009056">
    <property type="entry name" value="Cyt_c-like_dom"/>
</dbReference>
<dbReference type="EMBL" id="JAMYPJ010000041">
    <property type="protein sequence ID" value="MER8935963.1"/>
    <property type="molecule type" value="Genomic_DNA"/>
</dbReference>
<dbReference type="PANTHER" id="PTHR35008:SF8">
    <property type="entry name" value="ALCOHOL DEHYDROGENASE CYTOCHROME C SUBUNIT"/>
    <property type="match status" value="1"/>
</dbReference>